<protein>
    <submittedName>
        <fullName evidence="1">Uncharacterized protein</fullName>
    </submittedName>
</protein>
<organism evidence="1 2">
    <name type="scientific">Arctium lappa</name>
    <name type="common">Greater burdock</name>
    <name type="synonym">Lappa major</name>
    <dbReference type="NCBI Taxonomy" id="4217"/>
    <lineage>
        <taxon>Eukaryota</taxon>
        <taxon>Viridiplantae</taxon>
        <taxon>Streptophyta</taxon>
        <taxon>Embryophyta</taxon>
        <taxon>Tracheophyta</taxon>
        <taxon>Spermatophyta</taxon>
        <taxon>Magnoliopsida</taxon>
        <taxon>eudicotyledons</taxon>
        <taxon>Gunneridae</taxon>
        <taxon>Pentapetalae</taxon>
        <taxon>asterids</taxon>
        <taxon>campanulids</taxon>
        <taxon>Asterales</taxon>
        <taxon>Asteraceae</taxon>
        <taxon>Carduoideae</taxon>
        <taxon>Cardueae</taxon>
        <taxon>Arctiinae</taxon>
        <taxon>Arctium</taxon>
    </lineage>
</organism>
<comment type="caution">
    <text evidence="1">The sequence shown here is derived from an EMBL/GenBank/DDBJ whole genome shotgun (WGS) entry which is preliminary data.</text>
</comment>
<sequence length="84" mass="9024">MIQFYQRVLGKSNNDANQVSVSSLNNDGDTHNRSAQSTEERQSRPVAESFWDVAVVLVGCTGKVGCTDEACCAGEGNVGSRKSR</sequence>
<proteinExistence type="predicted"/>
<reference evidence="2" key="1">
    <citation type="journal article" date="2022" name="Mol. Ecol. Resour.">
        <title>The genomes of chicory, endive, great burdock and yacon provide insights into Asteraceae palaeo-polyploidization history and plant inulin production.</title>
        <authorList>
            <person name="Fan W."/>
            <person name="Wang S."/>
            <person name="Wang H."/>
            <person name="Wang A."/>
            <person name="Jiang F."/>
            <person name="Liu H."/>
            <person name="Zhao H."/>
            <person name="Xu D."/>
            <person name="Zhang Y."/>
        </authorList>
    </citation>
    <scope>NUCLEOTIDE SEQUENCE [LARGE SCALE GENOMIC DNA]</scope>
    <source>
        <strain evidence="2">cv. Niubang</strain>
    </source>
</reference>
<name>A0ACB9BBD8_ARCLA</name>
<evidence type="ECO:0000313" key="2">
    <source>
        <dbReference type="Proteomes" id="UP001055879"/>
    </source>
</evidence>
<evidence type="ECO:0000313" key="1">
    <source>
        <dbReference type="EMBL" id="KAI3719081.1"/>
    </source>
</evidence>
<dbReference type="Proteomes" id="UP001055879">
    <property type="component" value="Linkage Group LG06"/>
</dbReference>
<accession>A0ACB9BBD8</accession>
<dbReference type="EMBL" id="CM042052">
    <property type="protein sequence ID" value="KAI3719081.1"/>
    <property type="molecule type" value="Genomic_DNA"/>
</dbReference>
<reference evidence="1 2" key="2">
    <citation type="journal article" date="2022" name="Mol. Ecol. Resour.">
        <title>The genomes of chicory, endive, great burdock and yacon provide insights into Asteraceae paleo-polyploidization history and plant inulin production.</title>
        <authorList>
            <person name="Fan W."/>
            <person name="Wang S."/>
            <person name="Wang H."/>
            <person name="Wang A."/>
            <person name="Jiang F."/>
            <person name="Liu H."/>
            <person name="Zhao H."/>
            <person name="Xu D."/>
            <person name="Zhang Y."/>
        </authorList>
    </citation>
    <scope>NUCLEOTIDE SEQUENCE [LARGE SCALE GENOMIC DNA]</scope>
    <source>
        <strain evidence="2">cv. Niubang</strain>
    </source>
</reference>
<keyword evidence="2" id="KW-1185">Reference proteome</keyword>
<gene>
    <name evidence="1" type="ORF">L6452_19971</name>
</gene>